<dbReference type="PANTHER" id="PTHR12526">
    <property type="entry name" value="GLYCOSYLTRANSFERASE"/>
    <property type="match status" value="1"/>
</dbReference>
<keyword evidence="1" id="KW-0808">Transferase</keyword>
<dbReference type="Gene3D" id="3.40.50.2000">
    <property type="entry name" value="Glycogen Phosphorylase B"/>
    <property type="match status" value="2"/>
</dbReference>
<organism evidence="1 2">
    <name type="scientific">Calidifontibacter indicus</name>
    <dbReference type="NCBI Taxonomy" id="419650"/>
    <lineage>
        <taxon>Bacteria</taxon>
        <taxon>Bacillati</taxon>
        <taxon>Actinomycetota</taxon>
        <taxon>Actinomycetes</taxon>
        <taxon>Micrococcales</taxon>
        <taxon>Dermacoccaceae</taxon>
        <taxon>Calidifontibacter</taxon>
    </lineage>
</organism>
<evidence type="ECO:0000313" key="2">
    <source>
        <dbReference type="Proteomes" id="UP000256253"/>
    </source>
</evidence>
<accession>A0A3D9V080</accession>
<dbReference type="EMBL" id="QTUA01000001">
    <property type="protein sequence ID" value="REF31624.1"/>
    <property type="molecule type" value="Genomic_DNA"/>
</dbReference>
<name>A0A3D9V080_9MICO</name>
<dbReference type="Pfam" id="PF13692">
    <property type="entry name" value="Glyco_trans_1_4"/>
    <property type="match status" value="1"/>
</dbReference>
<protein>
    <submittedName>
        <fullName evidence="1">Glycosyltransferase involved in cell wall biosynthesis</fullName>
    </submittedName>
</protein>
<sequence>MLQEFASESRTRLEFAHRWRRRLWSYAPRRVALTVDLILATATMLRHRPDIVYVNSTSAAIYSRAARLTKRPTNILHVHESGTNSDFFIRRAGLTLTSGDIRLVACSPSVRKELGVLLEVPESSIHLLLSVPDDREVRRSQPLPPGAADDVDVLTIGCCGTAELRKGVDLWVDAATRIQAALPERRLSFPWVGSVDSADRARWEAGSPIDFMGVRSDPYPVLRSFDVMVLPSRDDPFPLVVMEAMLLARPIVAFDVGGVRDQLGDAGVVVPASDVDALVGAVVSLVEDPTRRDELGRAAAERAEVLYTRSAFSTKLLQVLRPTPTATRDQANMAL</sequence>
<dbReference type="GO" id="GO:0016757">
    <property type="term" value="F:glycosyltransferase activity"/>
    <property type="evidence" value="ECO:0007669"/>
    <property type="project" value="TreeGrafter"/>
</dbReference>
<dbReference type="AlphaFoldDB" id="A0A3D9V080"/>
<reference evidence="1 2" key="1">
    <citation type="submission" date="2018-08" db="EMBL/GenBank/DDBJ databases">
        <title>Sequencing the genomes of 1000 actinobacteria strains.</title>
        <authorList>
            <person name="Klenk H.-P."/>
        </authorList>
    </citation>
    <scope>NUCLEOTIDE SEQUENCE [LARGE SCALE GENOMIC DNA]</scope>
    <source>
        <strain evidence="1 2">DSM 22967</strain>
    </source>
</reference>
<evidence type="ECO:0000313" key="1">
    <source>
        <dbReference type="EMBL" id="REF31624.1"/>
    </source>
</evidence>
<comment type="caution">
    <text evidence="1">The sequence shown here is derived from an EMBL/GenBank/DDBJ whole genome shotgun (WGS) entry which is preliminary data.</text>
</comment>
<gene>
    <name evidence="1" type="ORF">DFJ65_2696</name>
</gene>
<dbReference type="Proteomes" id="UP000256253">
    <property type="component" value="Unassembled WGS sequence"/>
</dbReference>
<dbReference type="PANTHER" id="PTHR12526:SF613">
    <property type="entry name" value="PHOSPHATIDYL-MYO-INOSITOL MANNOSYLTRANSFERASE"/>
    <property type="match status" value="1"/>
</dbReference>
<dbReference type="SUPFAM" id="SSF53756">
    <property type="entry name" value="UDP-Glycosyltransferase/glycogen phosphorylase"/>
    <property type="match status" value="1"/>
</dbReference>
<proteinExistence type="predicted"/>
<keyword evidence="2" id="KW-1185">Reference proteome</keyword>